<dbReference type="Proteomes" id="UP000663866">
    <property type="component" value="Unassembled WGS sequence"/>
</dbReference>
<keyword evidence="2" id="KW-1185">Reference proteome</keyword>
<protein>
    <submittedName>
        <fullName evidence="1">Uncharacterized protein</fullName>
    </submittedName>
</protein>
<dbReference type="AlphaFoldDB" id="A0A821L0Z6"/>
<proteinExistence type="predicted"/>
<evidence type="ECO:0000313" key="2">
    <source>
        <dbReference type="Proteomes" id="UP000663866"/>
    </source>
</evidence>
<reference evidence="1" key="1">
    <citation type="submission" date="2021-02" db="EMBL/GenBank/DDBJ databases">
        <authorList>
            <person name="Nowell W R."/>
        </authorList>
    </citation>
    <scope>NUCLEOTIDE SEQUENCE</scope>
</reference>
<comment type="caution">
    <text evidence="1">The sequence shown here is derived from an EMBL/GenBank/DDBJ whole genome shotgun (WGS) entry which is preliminary data.</text>
</comment>
<evidence type="ECO:0000313" key="1">
    <source>
        <dbReference type="EMBL" id="CAF4743840.1"/>
    </source>
</evidence>
<sequence>DDDEDDALWKYQQEINDLSESGITTAVNHERHNSNHLFAKQLKKFRCPHCEHA</sequence>
<dbReference type="EMBL" id="CAJOBG010111959">
    <property type="protein sequence ID" value="CAF4743840.1"/>
    <property type="molecule type" value="Genomic_DNA"/>
</dbReference>
<organism evidence="1 2">
    <name type="scientific">Rotaria magnacalcarata</name>
    <dbReference type="NCBI Taxonomy" id="392030"/>
    <lineage>
        <taxon>Eukaryota</taxon>
        <taxon>Metazoa</taxon>
        <taxon>Spiralia</taxon>
        <taxon>Gnathifera</taxon>
        <taxon>Rotifera</taxon>
        <taxon>Eurotatoria</taxon>
        <taxon>Bdelloidea</taxon>
        <taxon>Philodinida</taxon>
        <taxon>Philodinidae</taxon>
        <taxon>Rotaria</taxon>
    </lineage>
</organism>
<name>A0A821L0Z6_9BILA</name>
<gene>
    <name evidence="1" type="ORF">OVN521_LOCUS49911</name>
</gene>
<feature type="non-terminal residue" evidence="1">
    <location>
        <position position="1"/>
    </location>
</feature>
<accession>A0A821L0Z6</accession>